<name>A0A419N2U3_9GAMM</name>
<gene>
    <name evidence="1" type="ORF">D6C13_22875</name>
</gene>
<dbReference type="RefSeq" id="WP_120134970.1">
    <property type="nucleotide sequence ID" value="NZ_RAHH01000038.1"/>
</dbReference>
<organism evidence="1 2">
    <name type="scientific">Rahnella woolbedingensis</name>
    <dbReference type="NCBI Taxonomy" id="1510574"/>
    <lineage>
        <taxon>Bacteria</taxon>
        <taxon>Pseudomonadati</taxon>
        <taxon>Pseudomonadota</taxon>
        <taxon>Gammaproteobacteria</taxon>
        <taxon>Enterobacterales</taxon>
        <taxon>Yersiniaceae</taxon>
        <taxon>Rahnella</taxon>
    </lineage>
</organism>
<evidence type="ECO:0000313" key="1">
    <source>
        <dbReference type="EMBL" id="RJT36061.1"/>
    </source>
</evidence>
<dbReference type="Pfam" id="PF10893">
    <property type="entry name" value="Phage_186_Fil"/>
    <property type="match status" value="1"/>
</dbReference>
<evidence type="ECO:0000313" key="2">
    <source>
        <dbReference type="Proteomes" id="UP000284908"/>
    </source>
</evidence>
<dbReference type="OrthoDB" id="6520371at2"/>
<dbReference type="Proteomes" id="UP000284908">
    <property type="component" value="Unassembled WGS sequence"/>
</dbReference>
<dbReference type="InterPro" id="IPR021221">
    <property type="entry name" value="Fil"/>
</dbReference>
<reference evidence="1 2" key="1">
    <citation type="submission" date="2018-09" db="EMBL/GenBank/DDBJ databases">
        <authorList>
            <person name="Le Fleche-Mateos A."/>
        </authorList>
    </citation>
    <scope>NUCLEOTIDE SEQUENCE [LARGE SCALE GENOMIC DNA]</scope>
    <source>
        <strain evidence="1 2">DSM 27399</strain>
    </source>
</reference>
<protein>
    <submittedName>
        <fullName evidence="1">DUF2724 domain-containing protein</fullName>
    </submittedName>
</protein>
<keyword evidence="2" id="KW-1185">Reference proteome</keyword>
<proteinExistence type="predicted"/>
<comment type="caution">
    <text evidence="1">The sequence shown here is derived from an EMBL/GenBank/DDBJ whole genome shotgun (WGS) entry which is preliminary data.</text>
</comment>
<accession>A0A419N2U3</accession>
<dbReference type="AlphaFoldDB" id="A0A419N2U3"/>
<dbReference type="EMBL" id="RAHH01000038">
    <property type="protein sequence ID" value="RJT36061.1"/>
    <property type="molecule type" value="Genomic_DNA"/>
</dbReference>
<sequence>MVISIAPLLKRQSPSRSFGHGWIELPGGKRWNPAKPQMYSTVPNRKPFYKRFFG</sequence>